<evidence type="ECO:0000313" key="2">
    <source>
        <dbReference type="Proteomes" id="UP000195402"/>
    </source>
</evidence>
<dbReference type="AlphaFoldDB" id="A0A200R5I9"/>
<dbReference type="Proteomes" id="UP000195402">
    <property type="component" value="Unassembled WGS sequence"/>
</dbReference>
<reference evidence="1 2" key="1">
    <citation type="journal article" date="2017" name="Mol. Plant">
        <title>The Genome of Medicinal Plant Macleaya cordata Provides New Insights into Benzylisoquinoline Alkaloids Metabolism.</title>
        <authorList>
            <person name="Liu X."/>
            <person name="Liu Y."/>
            <person name="Huang P."/>
            <person name="Ma Y."/>
            <person name="Qing Z."/>
            <person name="Tang Q."/>
            <person name="Cao H."/>
            <person name="Cheng P."/>
            <person name="Zheng Y."/>
            <person name="Yuan Z."/>
            <person name="Zhou Y."/>
            <person name="Liu J."/>
            <person name="Tang Z."/>
            <person name="Zhuo Y."/>
            <person name="Zhang Y."/>
            <person name="Yu L."/>
            <person name="Huang J."/>
            <person name="Yang P."/>
            <person name="Peng Q."/>
            <person name="Zhang J."/>
            <person name="Jiang W."/>
            <person name="Zhang Z."/>
            <person name="Lin K."/>
            <person name="Ro D.K."/>
            <person name="Chen X."/>
            <person name="Xiong X."/>
            <person name="Shang Y."/>
            <person name="Huang S."/>
            <person name="Zeng J."/>
        </authorList>
    </citation>
    <scope>NUCLEOTIDE SEQUENCE [LARGE SCALE GENOMIC DNA]</scope>
    <source>
        <strain evidence="2">cv. BLH2017</strain>
        <tissue evidence="1">Root</tissue>
    </source>
</reference>
<comment type="caution">
    <text evidence="1">The sequence shown here is derived from an EMBL/GenBank/DDBJ whole genome shotgun (WGS) entry which is preliminary data.</text>
</comment>
<dbReference type="EMBL" id="MVGT01000437">
    <property type="protein sequence ID" value="OVA17960.1"/>
    <property type="molecule type" value="Genomic_DNA"/>
</dbReference>
<organism evidence="1 2">
    <name type="scientific">Macleaya cordata</name>
    <name type="common">Five-seeded plume-poppy</name>
    <name type="synonym">Bocconia cordata</name>
    <dbReference type="NCBI Taxonomy" id="56857"/>
    <lineage>
        <taxon>Eukaryota</taxon>
        <taxon>Viridiplantae</taxon>
        <taxon>Streptophyta</taxon>
        <taxon>Embryophyta</taxon>
        <taxon>Tracheophyta</taxon>
        <taxon>Spermatophyta</taxon>
        <taxon>Magnoliopsida</taxon>
        <taxon>Ranunculales</taxon>
        <taxon>Papaveraceae</taxon>
        <taxon>Papaveroideae</taxon>
        <taxon>Macleaya</taxon>
    </lineage>
</organism>
<keyword evidence="2" id="KW-1185">Reference proteome</keyword>
<protein>
    <submittedName>
        <fullName evidence="1">Uncharacterized protein</fullName>
    </submittedName>
</protein>
<gene>
    <name evidence="1" type="ORF">BVC80_1835g364</name>
</gene>
<sequence>MVAMAGHTVLRTLFIFPSFRIITITVISSIPTSNSPRRSRKLLASAAPSVPQHRYDDNEICWGSSRAIIRSCLVKDAEGLTSHNLSSGSRNIAGEQSFVLWPANIVADTLAKRAREEPTCNVDGNKIVSVLSFCIGLYGDYWSKEEFNPWTGQDFEPTAISRTTTDHVQLKVCNPWLV</sequence>
<evidence type="ECO:0000313" key="1">
    <source>
        <dbReference type="EMBL" id="OVA17960.1"/>
    </source>
</evidence>
<accession>A0A200R5I9</accession>
<proteinExistence type="predicted"/>
<name>A0A200R5I9_MACCD</name>
<dbReference type="InParanoid" id="A0A200R5I9"/>